<protein>
    <submittedName>
        <fullName evidence="2">Uncharacterized protein</fullName>
    </submittedName>
</protein>
<feature type="compositionally biased region" description="Low complexity" evidence="1">
    <location>
        <begin position="83"/>
        <end position="103"/>
    </location>
</feature>
<dbReference type="EMBL" id="CP031385">
    <property type="protein sequence ID" value="QPG94784.1"/>
    <property type="molecule type" value="Genomic_DNA"/>
</dbReference>
<gene>
    <name evidence="2" type="ORF">C2857_006952</name>
</gene>
<dbReference type="Proteomes" id="UP000594364">
    <property type="component" value="Chromosome 1"/>
</dbReference>
<proteinExistence type="predicted"/>
<feature type="region of interest" description="Disordered" evidence="1">
    <location>
        <begin position="73"/>
        <end position="116"/>
    </location>
</feature>
<reference evidence="2 3" key="1">
    <citation type="journal article" date="2018" name="PLoS Genet.">
        <title>Repeat elements organise 3D genome structure and mediate transcription in the filamentous fungus Epichloe festucae.</title>
        <authorList>
            <person name="Winter D.J."/>
            <person name="Ganley A.R.D."/>
            <person name="Young C.A."/>
            <person name="Liachko I."/>
            <person name="Schardl C.L."/>
            <person name="Dupont P.Y."/>
            <person name="Berry D."/>
            <person name="Ram A."/>
            <person name="Scott B."/>
            <person name="Cox M.P."/>
        </authorList>
    </citation>
    <scope>NUCLEOTIDE SEQUENCE [LARGE SCALE GENOMIC DNA]</scope>
    <source>
        <strain evidence="2 3">Fl1</strain>
    </source>
</reference>
<evidence type="ECO:0000313" key="3">
    <source>
        <dbReference type="Proteomes" id="UP000594364"/>
    </source>
</evidence>
<dbReference type="AlphaFoldDB" id="A0A7S9KM42"/>
<keyword evidence="3" id="KW-1185">Reference proteome</keyword>
<accession>A0A7S9KM42</accession>
<sequence>MPAWLLNTTLNIKNPSKLLLYTSTGGTTHSPSYMFPCSEEKVSIWYLNYVSNAPYRQMKLCYVNLQAAARLRSNRKGQLKGDPQQSTTPSTTTTYQTSSPRPTLYTRVDIKKPPTR</sequence>
<organism evidence="2 3">
    <name type="scientific">Epichloe festucae (strain Fl1)</name>
    <dbReference type="NCBI Taxonomy" id="877507"/>
    <lineage>
        <taxon>Eukaryota</taxon>
        <taxon>Fungi</taxon>
        <taxon>Dikarya</taxon>
        <taxon>Ascomycota</taxon>
        <taxon>Pezizomycotina</taxon>
        <taxon>Sordariomycetes</taxon>
        <taxon>Hypocreomycetidae</taxon>
        <taxon>Hypocreales</taxon>
        <taxon>Clavicipitaceae</taxon>
        <taxon>Epichloe</taxon>
    </lineage>
</organism>
<evidence type="ECO:0000256" key="1">
    <source>
        <dbReference type="SAM" id="MobiDB-lite"/>
    </source>
</evidence>
<evidence type="ECO:0000313" key="2">
    <source>
        <dbReference type="EMBL" id="QPG94784.1"/>
    </source>
</evidence>
<name>A0A7S9KM42_EPIFF</name>